<evidence type="ECO:0000313" key="9">
    <source>
        <dbReference type="Proteomes" id="UP000258379"/>
    </source>
</evidence>
<accession>A0A2N6SAJ2</accession>
<keyword evidence="5" id="KW-1133">Transmembrane helix</keyword>
<name>A0A2N6SAJ2_GARVA</name>
<protein>
    <submittedName>
        <fullName evidence="8">EamA/RhaT family transporter</fullName>
    </submittedName>
</protein>
<comment type="subcellular location">
    <subcellularLocation>
        <location evidence="1">Cell membrane</location>
        <topology evidence="1">Multi-pass membrane protein</topology>
    </subcellularLocation>
</comment>
<organism evidence="8 9">
    <name type="scientific">Gardnerella vaginalis</name>
    <dbReference type="NCBI Taxonomy" id="2702"/>
    <lineage>
        <taxon>Bacteria</taxon>
        <taxon>Bacillati</taxon>
        <taxon>Actinomycetota</taxon>
        <taxon>Actinomycetes</taxon>
        <taxon>Bifidobacteriales</taxon>
        <taxon>Bifidobacteriaceae</taxon>
        <taxon>Gardnerella</taxon>
    </lineage>
</organism>
<evidence type="ECO:0000256" key="1">
    <source>
        <dbReference type="ARBA" id="ARBA00004651"/>
    </source>
</evidence>
<evidence type="ECO:0000256" key="2">
    <source>
        <dbReference type="ARBA" id="ARBA00007362"/>
    </source>
</evidence>
<evidence type="ECO:0000256" key="4">
    <source>
        <dbReference type="ARBA" id="ARBA00022692"/>
    </source>
</evidence>
<evidence type="ECO:0000256" key="5">
    <source>
        <dbReference type="ARBA" id="ARBA00022989"/>
    </source>
</evidence>
<dbReference type="EMBL" id="NNRU01000005">
    <property type="protein sequence ID" value="RFT28095.1"/>
    <property type="molecule type" value="Genomic_DNA"/>
</dbReference>
<comment type="caution">
    <text evidence="8">The sequence shown here is derived from an EMBL/GenBank/DDBJ whole genome shotgun (WGS) entry which is preliminary data.</text>
</comment>
<dbReference type="InterPro" id="IPR037185">
    <property type="entry name" value="EmrE-like"/>
</dbReference>
<dbReference type="PANTHER" id="PTHR42920:SF5">
    <property type="entry name" value="EAMA DOMAIN-CONTAINING PROTEIN"/>
    <property type="match status" value="1"/>
</dbReference>
<dbReference type="Proteomes" id="UP000258379">
    <property type="component" value="Unassembled WGS sequence"/>
</dbReference>
<gene>
    <name evidence="8" type="ORF">CG405_06470</name>
</gene>
<proteinExistence type="inferred from homology"/>
<dbReference type="InterPro" id="IPR000620">
    <property type="entry name" value="EamA_dom"/>
</dbReference>
<keyword evidence="6" id="KW-0472">Membrane</keyword>
<evidence type="ECO:0000313" key="8">
    <source>
        <dbReference type="EMBL" id="RFT28095.1"/>
    </source>
</evidence>
<reference evidence="8 9" key="1">
    <citation type="submission" date="2017-07" db="EMBL/GenBank/DDBJ databases">
        <title>A comparative genomics approach to explaining the enigmatic role of Gardnerella vaginalis in the vaginal microbiome.</title>
        <authorList>
            <person name="Vancuren S.J."/>
            <person name="Hill J.E."/>
        </authorList>
    </citation>
    <scope>NUCLEOTIDE SEQUENCE [LARGE SCALE GENOMIC DNA]</scope>
    <source>
        <strain evidence="8 9">WP023</strain>
    </source>
</reference>
<dbReference type="InterPro" id="IPR051258">
    <property type="entry name" value="Diverse_Substrate_Transporter"/>
</dbReference>
<dbReference type="AlphaFoldDB" id="A0A2N6SAJ2"/>
<keyword evidence="4" id="KW-0812">Transmembrane</keyword>
<feature type="domain" description="EamA" evidence="7">
    <location>
        <begin position="172"/>
        <end position="308"/>
    </location>
</feature>
<keyword evidence="3" id="KW-1003">Cell membrane</keyword>
<dbReference type="PANTHER" id="PTHR42920">
    <property type="entry name" value="OS03G0707200 PROTEIN-RELATED"/>
    <property type="match status" value="1"/>
</dbReference>
<comment type="similarity">
    <text evidence="2">Belongs to the EamA transporter family.</text>
</comment>
<sequence>MQEIEGSDMSEINSAVQPRQNNRINVNFARIMLLLCAAIWGGSYVSSKYALEVFPPQWLMGVRMLGACIIMGAVFFKTIRKNFTKKLIIPSLLTGVTYYASLVTQTEGLRWIDPGRSAFLTAAYCVIAPFSAWMIIRKKPTLLGIIAALTCVVGVGFVALKPGSLVLTLSHGDVLTLICAAVFAFNLTYLAYYSRQYNPVALTFGQFSVSGVLFLCGAAISEPLPNFNAEDNWITITNMFYLIVIVTVLAQIIQNYTLIYLSTANASVIMCTECLFTLLFSSILYNERVTSVAFIGFALIFAAILLASLAEHIELIKIKNKQKISETESKVASAAASTI</sequence>
<dbReference type="SUPFAM" id="SSF103481">
    <property type="entry name" value="Multidrug resistance efflux transporter EmrE"/>
    <property type="match status" value="2"/>
</dbReference>
<dbReference type="GO" id="GO:0005886">
    <property type="term" value="C:plasma membrane"/>
    <property type="evidence" value="ECO:0007669"/>
    <property type="project" value="UniProtKB-SubCell"/>
</dbReference>
<dbReference type="Pfam" id="PF00892">
    <property type="entry name" value="EamA"/>
    <property type="match status" value="2"/>
</dbReference>
<evidence type="ECO:0000256" key="3">
    <source>
        <dbReference type="ARBA" id="ARBA00022475"/>
    </source>
</evidence>
<evidence type="ECO:0000256" key="6">
    <source>
        <dbReference type="ARBA" id="ARBA00023136"/>
    </source>
</evidence>
<evidence type="ECO:0000259" key="7">
    <source>
        <dbReference type="Pfam" id="PF00892"/>
    </source>
</evidence>
<feature type="domain" description="EamA" evidence="7">
    <location>
        <begin position="31"/>
        <end position="158"/>
    </location>
</feature>